<dbReference type="Proteomes" id="UP000524558">
    <property type="component" value="Unassembled WGS sequence"/>
</dbReference>
<dbReference type="Pfam" id="PF15181">
    <property type="entry name" value="SMRP1"/>
    <property type="match status" value="1"/>
</dbReference>
<accession>A0A7K5P0J6</accession>
<reference evidence="1 2" key="1">
    <citation type="submission" date="2019-09" db="EMBL/GenBank/DDBJ databases">
        <title>Bird 10,000 Genomes (B10K) Project - Family phase.</title>
        <authorList>
            <person name="Zhang G."/>
        </authorList>
    </citation>
    <scope>NUCLEOTIDE SEQUENCE [LARGE SCALE GENOMIC DNA]</scope>
    <source>
        <strain evidence="1">B10K-DU-021-33</strain>
        <tissue evidence="1">Mixed tissue sample</tissue>
    </source>
</reference>
<dbReference type="GO" id="GO:0002177">
    <property type="term" value="C:manchette"/>
    <property type="evidence" value="ECO:0007669"/>
    <property type="project" value="TreeGrafter"/>
</dbReference>
<feature type="non-terminal residue" evidence="1">
    <location>
        <position position="286"/>
    </location>
</feature>
<dbReference type="EMBL" id="VYZF01003651">
    <property type="protein sequence ID" value="NWT48114.1"/>
    <property type="molecule type" value="Genomic_DNA"/>
</dbReference>
<comment type="caution">
    <text evidence="1">The sequence shown here is derived from an EMBL/GenBank/DDBJ whole genome shotgun (WGS) entry which is preliminary data.</text>
</comment>
<proteinExistence type="predicted"/>
<gene>
    <name evidence="1" type="primary">Smrp1</name>
    <name evidence="1" type="ORF">CHRMAC_R09951</name>
</gene>
<dbReference type="AlphaFoldDB" id="A0A7K5P0J6"/>
<name>A0A7K5P0J6_CHRMC</name>
<feature type="non-terminal residue" evidence="1">
    <location>
        <position position="1"/>
    </location>
</feature>
<keyword evidence="2" id="KW-1185">Reference proteome</keyword>
<protein>
    <submittedName>
        <fullName evidence="1">SMRP1 protein</fullName>
    </submittedName>
</protein>
<organism evidence="1 2">
    <name type="scientific">Chroicocephalus maculipennis</name>
    <name type="common">Brown-hooded gull</name>
    <name type="synonym">Larus maculipennis</name>
    <dbReference type="NCBI Taxonomy" id="287016"/>
    <lineage>
        <taxon>Eukaryota</taxon>
        <taxon>Metazoa</taxon>
        <taxon>Chordata</taxon>
        <taxon>Craniata</taxon>
        <taxon>Vertebrata</taxon>
        <taxon>Euteleostomi</taxon>
        <taxon>Archelosauria</taxon>
        <taxon>Archosauria</taxon>
        <taxon>Dinosauria</taxon>
        <taxon>Saurischia</taxon>
        <taxon>Theropoda</taxon>
        <taxon>Coelurosauria</taxon>
        <taxon>Aves</taxon>
        <taxon>Neognathae</taxon>
        <taxon>Neoaves</taxon>
        <taxon>Charadriiformes</taxon>
        <taxon>Laridae</taxon>
        <taxon>Chroicocephalus</taxon>
    </lineage>
</organism>
<dbReference type="GO" id="GO:0048471">
    <property type="term" value="C:perinuclear region of cytoplasm"/>
    <property type="evidence" value="ECO:0007669"/>
    <property type="project" value="TreeGrafter"/>
</dbReference>
<evidence type="ECO:0000313" key="2">
    <source>
        <dbReference type="Proteomes" id="UP000524558"/>
    </source>
</evidence>
<evidence type="ECO:0000313" key="1">
    <source>
        <dbReference type="EMBL" id="NWT48114.1"/>
    </source>
</evidence>
<sequence>MFRFSNKHKTPISTYTDSYRPPCSIKKTMYKQSSQQLWKENKFVTQGLTLPPVQNPASQGEPEHLIKVAMQEHYRNTIDAATYWTNKYCLARSEEKYKPVFVNEDKYITWRTCPYNSAAWNKHSCYLPLLPRETRVETSLNSLPVPYCLKPTCLSEFEREMVANMAHRLPLYTVTGRGCFHGYYSPCSGRHYWLRGMDYYVDGASPIRRHHRALGERTVRMGRDGMGQKQVFYSSSSLGFHPPMPDTFICSPRWDTSHFVTTGGVQRGTYIIHPEFTSEAYSALCH</sequence>
<dbReference type="PANTHER" id="PTHR35664">
    <property type="entry name" value="SPERMATID-SPECIFIC MANCHETTE-RELATED PROTEIN 1"/>
    <property type="match status" value="1"/>
</dbReference>
<dbReference type="PANTHER" id="PTHR35664:SF1">
    <property type="entry name" value="SPERMATID-SPECIFIC MANCHETTE-RELATED PROTEIN 1"/>
    <property type="match status" value="1"/>
</dbReference>
<dbReference type="InterPro" id="IPR028195">
    <property type="entry name" value="SPMIP6"/>
</dbReference>
<dbReference type="GO" id="GO:0043014">
    <property type="term" value="F:alpha-tubulin binding"/>
    <property type="evidence" value="ECO:0007669"/>
    <property type="project" value="TreeGrafter"/>
</dbReference>